<evidence type="ECO:0000259" key="4">
    <source>
        <dbReference type="PROSITE" id="PS50932"/>
    </source>
</evidence>
<evidence type="ECO:0000313" key="6">
    <source>
        <dbReference type="EMBL" id="GLG03368.1"/>
    </source>
</evidence>
<dbReference type="SUPFAM" id="SSF53822">
    <property type="entry name" value="Periplasmic binding protein-like I"/>
    <property type="match status" value="1"/>
</dbReference>
<dbReference type="PROSITE" id="PS50932">
    <property type="entry name" value="HTH_LACI_2"/>
    <property type="match status" value="1"/>
</dbReference>
<feature type="domain" description="HTH cro/C1-type" evidence="5">
    <location>
        <begin position="2"/>
        <end position="36"/>
    </location>
</feature>
<dbReference type="PANTHER" id="PTHR30146:SF109">
    <property type="entry name" value="HTH-TYPE TRANSCRIPTIONAL REGULATOR GALS"/>
    <property type="match status" value="1"/>
</dbReference>
<keyword evidence="1" id="KW-0805">Transcription regulation</keyword>
<proteinExistence type="predicted"/>
<dbReference type="GO" id="GO:0000976">
    <property type="term" value="F:transcription cis-regulatory region binding"/>
    <property type="evidence" value="ECO:0007669"/>
    <property type="project" value="TreeGrafter"/>
</dbReference>
<evidence type="ECO:0000256" key="2">
    <source>
        <dbReference type="ARBA" id="ARBA00023125"/>
    </source>
</evidence>
<dbReference type="SMART" id="SM00354">
    <property type="entry name" value="HTH_LACI"/>
    <property type="match status" value="1"/>
</dbReference>
<dbReference type="Pfam" id="PF00356">
    <property type="entry name" value="LacI"/>
    <property type="match status" value="1"/>
</dbReference>
<dbReference type="InterPro" id="IPR001761">
    <property type="entry name" value="Peripla_BP/Lac1_sug-bd_dom"/>
</dbReference>
<keyword evidence="3" id="KW-0804">Transcription</keyword>
<dbReference type="Proteomes" id="UP001145145">
    <property type="component" value="Unassembled WGS sequence"/>
</dbReference>
<evidence type="ECO:0000256" key="3">
    <source>
        <dbReference type="ARBA" id="ARBA00023163"/>
    </source>
</evidence>
<dbReference type="EMBL" id="BSBO01000004">
    <property type="protein sequence ID" value="GLG03368.1"/>
    <property type="molecule type" value="Genomic_DNA"/>
</dbReference>
<protein>
    <submittedName>
        <fullName evidence="6">Ribose operon repressor RbsR</fullName>
    </submittedName>
</protein>
<gene>
    <name evidence="6" type="primary">rbsR</name>
    <name evidence="6" type="ORF">Selli1_05420</name>
</gene>
<evidence type="ECO:0000256" key="1">
    <source>
        <dbReference type="ARBA" id="ARBA00023015"/>
    </source>
</evidence>
<dbReference type="Gene3D" id="3.40.50.2300">
    <property type="match status" value="2"/>
</dbReference>
<dbReference type="CDD" id="cd06267">
    <property type="entry name" value="PBP1_LacI_sugar_binding-like"/>
    <property type="match status" value="1"/>
</dbReference>
<dbReference type="SUPFAM" id="SSF47413">
    <property type="entry name" value="lambda repressor-like DNA-binding domains"/>
    <property type="match status" value="1"/>
</dbReference>
<accession>A0A9W6FBS1</accession>
<reference evidence="6 7" key="1">
    <citation type="journal article" date="2023" name="Int. J. Syst. Evol. Microbiol.">
        <title>Sellimonas catena sp. nov., isolated from human faeces.</title>
        <authorList>
            <person name="Hisatomi A."/>
            <person name="Ohkuma M."/>
            <person name="Sakamoto M."/>
        </authorList>
    </citation>
    <scope>NUCLEOTIDE SEQUENCE [LARGE SCALE GENOMIC DNA]</scope>
    <source>
        <strain evidence="6 7">12EGH17</strain>
    </source>
</reference>
<dbReference type="CDD" id="cd01392">
    <property type="entry name" value="HTH_LacI"/>
    <property type="match status" value="1"/>
</dbReference>
<comment type="caution">
    <text evidence="6">The sequence shown here is derived from an EMBL/GenBank/DDBJ whole genome shotgun (WGS) entry which is preliminary data.</text>
</comment>
<organism evidence="6 7">
    <name type="scientific">Sellimonas catena</name>
    <dbReference type="NCBI Taxonomy" id="2994035"/>
    <lineage>
        <taxon>Bacteria</taxon>
        <taxon>Bacillati</taxon>
        <taxon>Bacillota</taxon>
        <taxon>Clostridia</taxon>
        <taxon>Lachnospirales</taxon>
        <taxon>Lachnospiraceae</taxon>
        <taxon>Sellimonas</taxon>
    </lineage>
</organism>
<sequence>MKKKKITSTDIAKAAGVSQSTVSMILNKKYNVSFSKETVEKVEKTAARLGYQPPKRKVRKESRKEKLLVVFCSNLTNPYYVMLLQGIETRAKEAGFGLFICNTQRSLKMEERYLRMMPELSPLGIIYTCNPSRCYMDMIEDLAGKIPIVVVNNQNEQMSVDAVELDNSKLGRLMARHLLELGHRDVAYIAPPLTIRQKQRSKRVEGFLKEFDRQGLKDHVIIKAADEAYDMNVANIDSEYKIGYDLTKELLAEQREVTAIVGLNDMIAFGILDALQEEKYKVPGDISVMGCDNTLFARMHKVSLTTVEHFVVFKGRDACDIIMKKIAAGTMKYSGIEPVSTYHVEYEPKLIVRGTTSYPKKLN</sequence>
<dbReference type="RefSeq" id="WP_118636865.1">
    <property type="nucleotide sequence ID" value="NZ_BSBO01000004.1"/>
</dbReference>
<dbReference type="InterPro" id="IPR001387">
    <property type="entry name" value="Cro/C1-type_HTH"/>
</dbReference>
<feature type="domain" description="HTH lacI-type" evidence="4">
    <location>
        <begin position="6"/>
        <end position="60"/>
    </location>
</feature>
<keyword evidence="7" id="KW-1185">Reference proteome</keyword>
<dbReference type="PANTHER" id="PTHR30146">
    <property type="entry name" value="LACI-RELATED TRANSCRIPTIONAL REPRESSOR"/>
    <property type="match status" value="1"/>
</dbReference>
<dbReference type="InterPro" id="IPR010982">
    <property type="entry name" value="Lambda_DNA-bd_dom_sf"/>
</dbReference>
<dbReference type="InterPro" id="IPR000843">
    <property type="entry name" value="HTH_LacI"/>
</dbReference>
<dbReference type="Gene3D" id="1.10.260.40">
    <property type="entry name" value="lambda repressor-like DNA-binding domains"/>
    <property type="match status" value="1"/>
</dbReference>
<dbReference type="InterPro" id="IPR028082">
    <property type="entry name" value="Peripla_BP_I"/>
</dbReference>
<name>A0A9W6FBS1_9FIRM</name>
<keyword evidence="2" id="KW-0238">DNA-binding</keyword>
<evidence type="ECO:0000259" key="5">
    <source>
        <dbReference type="PROSITE" id="PS50943"/>
    </source>
</evidence>
<evidence type="ECO:0000313" key="7">
    <source>
        <dbReference type="Proteomes" id="UP001145145"/>
    </source>
</evidence>
<dbReference type="GO" id="GO:0003700">
    <property type="term" value="F:DNA-binding transcription factor activity"/>
    <property type="evidence" value="ECO:0007669"/>
    <property type="project" value="TreeGrafter"/>
</dbReference>
<dbReference type="PROSITE" id="PS50943">
    <property type="entry name" value="HTH_CROC1"/>
    <property type="match status" value="1"/>
</dbReference>
<dbReference type="Pfam" id="PF00532">
    <property type="entry name" value="Peripla_BP_1"/>
    <property type="match status" value="1"/>
</dbReference>
<dbReference type="AlphaFoldDB" id="A0A9W6FBS1"/>